<reference evidence="1" key="2">
    <citation type="submission" date="2025-09" db="UniProtKB">
        <authorList>
            <consortium name="EnsemblPlants"/>
        </authorList>
    </citation>
    <scope>IDENTIFICATION</scope>
</reference>
<dbReference type="Proteomes" id="UP001732700">
    <property type="component" value="Chromosome 2A"/>
</dbReference>
<dbReference type="EnsemblPlants" id="AVESA.00010b.r2.2AG0260960.1">
    <property type="protein sequence ID" value="AVESA.00010b.r2.2AG0260960.1.CDS"/>
    <property type="gene ID" value="AVESA.00010b.r2.2AG0260960"/>
</dbReference>
<sequence>MTSLNEELEKKLQDSNATPMFLPLVFLKAITRDFSTELELGRGGYGVVYKGILRSGKIIAVKRLSEIHLLDDKTFQNEVSYLMEIKHQHVVQFIGYCAESSWETIKQTSGSFIWAEIPKRLLCFEYVCNKSLDKYISDESVGLEWNMRYEIIKGICSGLHFLHDGCRIVHLDLKPENILMDSTMMPKIADFGLARIFGEKQSRIVTAHPAGTRGYMAPEYLIRGVVSNKADIFSLGVIVIEIITGRRDYPDFHQDSLDIIATSLQQFTNKVLGSWRNKFESTSKYIPLDKYNQQVKLCTAIALQCVDPGMEKRPTAKDIVQVLSALDQMETCEELPSQVQCEDKSLVLDTTASKDLTPQTITKDMSSIGTHGKGKVGDANKCQEVMSSMSLSELITGNQHHLEVGKELSEPQEASELTSEVEAHEELSSGRQCTNKLLVLNTIACKDLSPHSLTEDILIQKTDDIALDEAKSVEDLSPTPFSESSIGIQNYQKGAKASSESHSARDTTTESEVIAGPNVLLDVYPLELRFQFEHNELIPCSLYLKNNTDKKVAFGLMDKSNDQTCPVNLPMYGIVGPRSTYTLVVTTNKHKNLPKDRKVDLVLQNSIIIGYMDTDGAAYTCKKHFEKAEELGNTVHKVTLKAVYALQGETTFESVRPLLKIVTVEDDEGVPYRNVSCIDTNQAESLILTGHLSGCVYMWNYDMQKSTGSIKASEAIVSCVRFIARKQWCLAGSHDGYVYVYNYERKMQKITSFKVHNDFGNGTGTLNSLAVHPTQPYVLSPCSTQIKLWDWDKSWFGWKCIQTFVGHSENVCEVAFNPKDANSFASASHDCTIKVWNLDSPKCKYTLSGHLNIVNSLDFFTRHGQQYLITGSSDETAKIWDMQKKECVRTLEPHMSAVLSVTFHPNLPVLITGTRDGAVHVWSSTNFRLKRILNIGGLSGVKGLACLMASGRVAVAHSNKLSVIEICDEGEQAGSSGNNGNYRD</sequence>
<organism evidence="1 2">
    <name type="scientific">Avena sativa</name>
    <name type="common">Oat</name>
    <dbReference type="NCBI Taxonomy" id="4498"/>
    <lineage>
        <taxon>Eukaryota</taxon>
        <taxon>Viridiplantae</taxon>
        <taxon>Streptophyta</taxon>
        <taxon>Embryophyta</taxon>
        <taxon>Tracheophyta</taxon>
        <taxon>Spermatophyta</taxon>
        <taxon>Magnoliopsida</taxon>
        <taxon>Liliopsida</taxon>
        <taxon>Poales</taxon>
        <taxon>Poaceae</taxon>
        <taxon>BOP clade</taxon>
        <taxon>Pooideae</taxon>
        <taxon>Poodae</taxon>
        <taxon>Poeae</taxon>
        <taxon>Poeae Chloroplast Group 1 (Aveneae type)</taxon>
        <taxon>Aveninae</taxon>
        <taxon>Avena</taxon>
    </lineage>
</organism>
<protein>
    <submittedName>
        <fullName evidence="1">Uncharacterized protein</fullName>
    </submittedName>
</protein>
<proteinExistence type="predicted"/>
<evidence type="ECO:0000313" key="1">
    <source>
        <dbReference type="EnsemblPlants" id="AVESA.00010b.r2.2AG0260960.1.CDS"/>
    </source>
</evidence>
<evidence type="ECO:0000313" key="2">
    <source>
        <dbReference type="Proteomes" id="UP001732700"/>
    </source>
</evidence>
<reference evidence="1" key="1">
    <citation type="submission" date="2021-05" db="EMBL/GenBank/DDBJ databases">
        <authorList>
            <person name="Scholz U."/>
            <person name="Mascher M."/>
            <person name="Fiebig A."/>
        </authorList>
    </citation>
    <scope>NUCLEOTIDE SEQUENCE [LARGE SCALE GENOMIC DNA]</scope>
</reference>
<name>A0ACD5UJ44_AVESA</name>
<keyword evidence="2" id="KW-1185">Reference proteome</keyword>
<accession>A0ACD5UJ44</accession>